<keyword evidence="1" id="KW-0472">Membrane</keyword>
<keyword evidence="1" id="KW-1133">Transmembrane helix</keyword>
<dbReference type="OrthoDB" id="511478at2759"/>
<name>A0A9D4TY11_CHLVU</name>
<organism evidence="2 3">
    <name type="scientific">Chlorella vulgaris</name>
    <name type="common">Green alga</name>
    <dbReference type="NCBI Taxonomy" id="3077"/>
    <lineage>
        <taxon>Eukaryota</taxon>
        <taxon>Viridiplantae</taxon>
        <taxon>Chlorophyta</taxon>
        <taxon>core chlorophytes</taxon>
        <taxon>Trebouxiophyceae</taxon>
        <taxon>Chlorellales</taxon>
        <taxon>Chlorellaceae</taxon>
        <taxon>Chlorella clade</taxon>
        <taxon>Chlorella</taxon>
    </lineage>
</organism>
<dbReference type="Proteomes" id="UP001055712">
    <property type="component" value="Unassembled WGS sequence"/>
</dbReference>
<sequence>MYAQHRTVPIVVLRLLVCALPLVSDTISPFGRVQSNRNTLWLLGHACFMLLVGISWSVGLFMASFLLLEPALHVAVHALSLAVLLTNNRSVCQQFLEQQDTDGVVIDGLGAALRALVTSAAPLAQQELDGSLSAAHAGRMINCMAGSTAMQVALGDVYGSAL</sequence>
<feature type="transmembrane region" description="Helical" evidence="1">
    <location>
        <begin position="40"/>
        <end position="68"/>
    </location>
</feature>
<protein>
    <submittedName>
        <fullName evidence="2">Uncharacterized protein</fullName>
    </submittedName>
</protein>
<dbReference type="AlphaFoldDB" id="A0A9D4TY11"/>
<keyword evidence="3" id="KW-1185">Reference proteome</keyword>
<reference evidence="2" key="2">
    <citation type="submission" date="2020-11" db="EMBL/GenBank/DDBJ databases">
        <authorList>
            <person name="Cecchin M."/>
            <person name="Marcolungo L."/>
            <person name="Rossato M."/>
            <person name="Girolomoni L."/>
            <person name="Cosentino E."/>
            <person name="Cuine S."/>
            <person name="Li-Beisson Y."/>
            <person name="Delledonne M."/>
            <person name="Ballottari M."/>
        </authorList>
    </citation>
    <scope>NUCLEOTIDE SEQUENCE</scope>
    <source>
        <strain evidence="2">211/11P</strain>
        <tissue evidence="2">Whole cell</tissue>
    </source>
</reference>
<evidence type="ECO:0000313" key="2">
    <source>
        <dbReference type="EMBL" id="KAI3437807.1"/>
    </source>
</evidence>
<proteinExistence type="predicted"/>
<gene>
    <name evidence="2" type="ORF">D9Q98_000254</name>
</gene>
<evidence type="ECO:0000313" key="3">
    <source>
        <dbReference type="Proteomes" id="UP001055712"/>
    </source>
</evidence>
<evidence type="ECO:0000256" key="1">
    <source>
        <dbReference type="SAM" id="Phobius"/>
    </source>
</evidence>
<dbReference type="EMBL" id="SIDB01000001">
    <property type="protein sequence ID" value="KAI3437807.1"/>
    <property type="molecule type" value="Genomic_DNA"/>
</dbReference>
<comment type="caution">
    <text evidence="2">The sequence shown here is derived from an EMBL/GenBank/DDBJ whole genome shotgun (WGS) entry which is preliminary data.</text>
</comment>
<reference evidence="2" key="1">
    <citation type="journal article" date="2019" name="Plant J.">
        <title>Chlorella vulgaris genome assembly and annotation reveals the molecular basis for metabolic acclimation to high light conditions.</title>
        <authorList>
            <person name="Cecchin M."/>
            <person name="Marcolungo L."/>
            <person name="Rossato M."/>
            <person name="Girolomoni L."/>
            <person name="Cosentino E."/>
            <person name="Cuine S."/>
            <person name="Li-Beisson Y."/>
            <person name="Delledonne M."/>
            <person name="Ballottari M."/>
        </authorList>
    </citation>
    <scope>NUCLEOTIDE SEQUENCE</scope>
    <source>
        <strain evidence="2">211/11P</strain>
    </source>
</reference>
<keyword evidence="1" id="KW-0812">Transmembrane</keyword>
<accession>A0A9D4TY11</accession>